<proteinExistence type="inferred from homology"/>
<dbReference type="Proteomes" id="UP001138997">
    <property type="component" value="Unassembled WGS sequence"/>
</dbReference>
<dbReference type="PANTHER" id="PTHR43386:SF25">
    <property type="entry name" value="PEPTIDE ABC TRANSPORTER PERMEASE PROTEIN"/>
    <property type="match status" value="1"/>
</dbReference>
<feature type="transmembrane region" description="Helical" evidence="7">
    <location>
        <begin position="196"/>
        <end position="217"/>
    </location>
</feature>
<accession>A0A9X1NF98</accession>
<feature type="transmembrane region" description="Helical" evidence="7">
    <location>
        <begin position="237"/>
        <end position="260"/>
    </location>
</feature>
<evidence type="ECO:0000313" key="10">
    <source>
        <dbReference type="Proteomes" id="UP001138997"/>
    </source>
</evidence>
<sequence>MSPTARRSGLLVRWAPAGAAAAVLVLALCGGWLTDVDPAQTLTRPWSPPSGEHPLGADALGRDVLARTLHGGRELALVAGAAALIATSCGAVIGLWAGWSRSRVGSAVAAGADLLLALPLLLVALVIAVAVPVPWPVIVATVLGGAPLTLRVVADATRNARHTGYVEAALSRGEPTLTVLLREVVPAHRGLLSADLGIRAVLALQLATALAVLGHGPAPPSSDWAVMLRENLTGMPLNPAAVLAPAFALTVLALVIAFAARQAQR</sequence>
<feature type="transmembrane region" description="Helical" evidence="7">
    <location>
        <begin position="108"/>
        <end position="129"/>
    </location>
</feature>
<evidence type="ECO:0000256" key="2">
    <source>
        <dbReference type="ARBA" id="ARBA00022448"/>
    </source>
</evidence>
<dbReference type="InterPro" id="IPR050366">
    <property type="entry name" value="BP-dependent_transpt_permease"/>
</dbReference>
<dbReference type="RefSeq" id="WP_231445954.1">
    <property type="nucleotide sequence ID" value="NZ_JAJOMB010000014.1"/>
</dbReference>
<dbReference type="GO" id="GO:0005886">
    <property type="term" value="C:plasma membrane"/>
    <property type="evidence" value="ECO:0007669"/>
    <property type="project" value="UniProtKB-SubCell"/>
</dbReference>
<dbReference type="GO" id="GO:0055085">
    <property type="term" value="P:transmembrane transport"/>
    <property type="evidence" value="ECO:0007669"/>
    <property type="project" value="InterPro"/>
</dbReference>
<feature type="transmembrane region" description="Helical" evidence="7">
    <location>
        <begin position="12"/>
        <end position="33"/>
    </location>
</feature>
<dbReference type="Gene3D" id="1.10.3720.10">
    <property type="entry name" value="MetI-like"/>
    <property type="match status" value="1"/>
</dbReference>
<dbReference type="SUPFAM" id="SSF161098">
    <property type="entry name" value="MetI-like"/>
    <property type="match status" value="1"/>
</dbReference>
<dbReference type="AlphaFoldDB" id="A0A9X1NF98"/>
<feature type="transmembrane region" description="Helical" evidence="7">
    <location>
        <begin position="135"/>
        <end position="154"/>
    </location>
</feature>
<feature type="domain" description="ABC transmembrane type-1" evidence="8">
    <location>
        <begin position="72"/>
        <end position="260"/>
    </location>
</feature>
<evidence type="ECO:0000256" key="4">
    <source>
        <dbReference type="ARBA" id="ARBA00022692"/>
    </source>
</evidence>
<evidence type="ECO:0000256" key="6">
    <source>
        <dbReference type="ARBA" id="ARBA00023136"/>
    </source>
</evidence>
<keyword evidence="10" id="KW-1185">Reference proteome</keyword>
<dbReference type="PANTHER" id="PTHR43386">
    <property type="entry name" value="OLIGOPEPTIDE TRANSPORT SYSTEM PERMEASE PROTEIN APPC"/>
    <property type="match status" value="1"/>
</dbReference>
<evidence type="ECO:0000256" key="5">
    <source>
        <dbReference type="ARBA" id="ARBA00022989"/>
    </source>
</evidence>
<evidence type="ECO:0000256" key="3">
    <source>
        <dbReference type="ARBA" id="ARBA00022475"/>
    </source>
</evidence>
<reference evidence="9" key="1">
    <citation type="submission" date="2021-11" db="EMBL/GenBank/DDBJ databases">
        <title>Streptomyces corallinus and Kineosporia corallina sp. nov., two new coral-derived marine actinobacteria.</title>
        <authorList>
            <person name="Buangrab K."/>
            <person name="Sutthacheep M."/>
            <person name="Yeemin T."/>
            <person name="Harunari E."/>
            <person name="Igarashi Y."/>
            <person name="Sripreechasak P."/>
            <person name="Kanchanasin P."/>
            <person name="Tanasupawat S."/>
            <person name="Phongsopitanun W."/>
        </authorList>
    </citation>
    <scope>NUCLEOTIDE SEQUENCE</scope>
    <source>
        <strain evidence="9">JCM 31032</strain>
    </source>
</reference>
<gene>
    <name evidence="9" type="ORF">LR394_23745</name>
</gene>
<dbReference type="InterPro" id="IPR000515">
    <property type="entry name" value="MetI-like"/>
</dbReference>
<keyword evidence="2 7" id="KW-0813">Transport</keyword>
<evidence type="ECO:0000313" key="9">
    <source>
        <dbReference type="EMBL" id="MCD5313927.1"/>
    </source>
</evidence>
<evidence type="ECO:0000259" key="8">
    <source>
        <dbReference type="PROSITE" id="PS50928"/>
    </source>
</evidence>
<dbReference type="Pfam" id="PF00528">
    <property type="entry name" value="BPD_transp_1"/>
    <property type="match status" value="1"/>
</dbReference>
<comment type="caution">
    <text evidence="9">The sequence shown here is derived from an EMBL/GenBank/DDBJ whole genome shotgun (WGS) entry which is preliminary data.</text>
</comment>
<protein>
    <submittedName>
        <fullName evidence="9">ABC transporter permease subunit</fullName>
    </submittedName>
</protein>
<comment type="subcellular location">
    <subcellularLocation>
        <location evidence="1 7">Cell membrane</location>
        <topology evidence="1 7">Multi-pass membrane protein</topology>
    </subcellularLocation>
</comment>
<dbReference type="PROSITE" id="PS50928">
    <property type="entry name" value="ABC_TM1"/>
    <property type="match status" value="1"/>
</dbReference>
<name>A0A9X1NF98_9ACTN</name>
<keyword evidence="3" id="KW-1003">Cell membrane</keyword>
<dbReference type="EMBL" id="JAJOMB010000014">
    <property type="protein sequence ID" value="MCD5313927.1"/>
    <property type="molecule type" value="Genomic_DNA"/>
</dbReference>
<organism evidence="9 10">
    <name type="scientific">Kineosporia babensis</name>
    <dbReference type="NCBI Taxonomy" id="499548"/>
    <lineage>
        <taxon>Bacteria</taxon>
        <taxon>Bacillati</taxon>
        <taxon>Actinomycetota</taxon>
        <taxon>Actinomycetes</taxon>
        <taxon>Kineosporiales</taxon>
        <taxon>Kineosporiaceae</taxon>
        <taxon>Kineosporia</taxon>
    </lineage>
</organism>
<keyword evidence="5 7" id="KW-1133">Transmembrane helix</keyword>
<keyword evidence="4 7" id="KW-0812">Transmembrane</keyword>
<dbReference type="InterPro" id="IPR035906">
    <property type="entry name" value="MetI-like_sf"/>
</dbReference>
<evidence type="ECO:0000256" key="1">
    <source>
        <dbReference type="ARBA" id="ARBA00004651"/>
    </source>
</evidence>
<feature type="transmembrane region" description="Helical" evidence="7">
    <location>
        <begin position="75"/>
        <end position="96"/>
    </location>
</feature>
<comment type="similarity">
    <text evidence="7">Belongs to the binding-protein-dependent transport system permease family.</text>
</comment>
<evidence type="ECO:0000256" key="7">
    <source>
        <dbReference type="RuleBase" id="RU363032"/>
    </source>
</evidence>
<keyword evidence="6 7" id="KW-0472">Membrane</keyword>